<evidence type="ECO:0000256" key="5">
    <source>
        <dbReference type="ARBA" id="ARBA00022692"/>
    </source>
</evidence>
<dbReference type="PANTHER" id="PTHR37819">
    <property type="entry name" value="PROTEIN PSIE"/>
    <property type="match status" value="1"/>
</dbReference>
<dbReference type="GO" id="GO:0016036">
    <property type="term" value="P:cellular response to phosphate starvation"/>
    <property type="evidence" value="ECO:0007669"/>
    <property type="project" value="InterPro"/>
</dbReference>
<proteinExistence type="inferred from homology"/>
<feature type="transmembrane region" description="Helical" evidence="8">
    <location>
        <begin position="12"/>
        <end position="32"/>
    </location>
</feature>
<feature type="transmembrane region" description="Helical" evidence="8">
    <location>
        <begin position="71"/>
        <end position="88"/>
    </location>
</feature>
<organism evidence="9 10">
    <name type="scientific">Halotalea alkalilenta</name>
    <dbReference type="NCBI Taxonomy" id="376489"/>
    <lineage>
        <taxon>Bacteria</taxon>
        <taxon>Pseudomonadati</taxon>
        <taxon>Pseudomonadota</taxon>
        <taxon>Gammaproteobacteria</taxon>
        <taxon>Oceanospirillales</taxon>
        <taxon>Halomonadaceae</taxon>
        <taxon>Halotalea</taxon>
    </lineage>
</organism>
<dbReference type="EMBL" id="CP015243">
    <property type="protein sequence ID" value="ANF56854.1"/>
    <property type="molecule type" value="Genomic_DNA"/>
</dbReference>
<gene>
    <name evidence="9" type="ORF">A5892_04705</name>
</gene>
<dbReference type="KEGG" id="haa:A5892_04705"/>
<evidence type="ECO:0000256" key="7">
    <source>
        <dbReference type="ARBA" id="ARBA00023136"/>
    </source>
</evidence>
<comment type="similarity">
    <text evidence="2">Belongs to the PsiE family.</text>
</comment>
<dbReference type="Pfam" id="PF06146">
    <property type="entry name" value="PsiE"/>
    <property type="match status" value="1"/>
</dbReference>
<comment type="subcellular location">
    <subcellularLocation>
        <location evidence="1">Cell inner membrane</location>
        <topology evidence="1">Multi-pass membrane protein</topology>
    </subcellularLocation>
</comment>
<dbReference type="InterPro" id="IPR020948">
    <property type="entry name" value="P_starv_induced_PsiE-like"/>
</dbReference>
<keyword evidence="4" id="KW-1003">Cell membrane</keyword>
<evidence type="ECO:0000256" key="1">
    <source>
        <dbReference type="ARBA" id="ARBA00004429"/>
    </source>
</evidence>
<dbReference type="RefSeq" id="WP_064121819.1">
    <property type="nucleotide sequence ID" value="NZ_CP015243.1"/>
</dbReference>
<name>A0A172YCA8_9GAMM</name>
<evidence type="ECO:0000256" key="6">
    <source>
        <dbReference type="ARBA" id="ARBA00022989"/>
    </source>
</evidence>
<dbReference type="InterPro" id="IPR009315">
    <property type="entry name" value="P_starv_induced_PsiE"/>
</dbReference>
<sequence length="143" mass="15914">MSTPRGRLLDPFRLIERSVLILIIFAVVVAIVQKALDLWTMKEITVIDLLLLFMYLELIAMAQIYWRQGRLSVLLPIFIAVIGLARHLMAESQELHATDIIAGGAAILLLAISALVIAYSQRRYPGAMSHGSDSEETDGPKRD</sequence>
<evidence type="ECO:0000313" key="10">
    <source>
        <dbReference type="Proteomes" id="UP000077875"/>
    </source>
</evidence>
<feature type="transmembrane region" description="Helical" evidence="8">
    <location>
        <begin position="44"/>
        <end position="64"/>
    </location>
</feature>
<dbReference type="GO" id="GO:0005886">
    <property type="term" value="C:plasma membrane"/>
    <property type="evidence" value="ECO:0007669"/>
    <property type="project" value="UniProtKB-SubCell"/>
</dbReference>
<keyword evidence="5 8" id="KW-0812">Transmembrane</keyword>
<accession>A0A172YCA8</accession>
<evidence type="ECO:0000256" key="2">
    <source>
        <dbReference type="ARBA" id="ARBA00005632"/>
    </source>
</evidence>
<reference evidence="9 10" key="1">
    <citation type="submission" date="2016-04" db="EMBL/GenBank/DDBJ databases">
        <title>Complete Genome Sequence of Halotalea alkalilenta IHB B 13600.</title>
        <authorList>
            <person name="Swarnkar M.K."/>
            <person name="Sharma A."/>
            <person name="Kaushal K."/>
            <person name="Soni R."/>
            <person name="Rana S."/>
            <person name="Singh A.K."/>
            <person name="Gulati A."/>
        </authorList>
    </citation>
    <scope>NUCLEOTIDE SEQUENCE [LARGE SCALE GENOMIC DNA]</scope>
    <source>
        <strain evidence="9 10">IHB B 13600</strain>
    </source>
</reference>
<keyword evidence="6 8" id="KW-1133">Transmembrane helix</keyword>
<dbReference type="STRING" id="376489.A5892_04705"/>
<evidence type="ECO:0000313" key="9">
    <source>
        <dbReference type="EMBL" id="ANF56854.1"/>
    </source>
</evidence>
<keyword evidence="7 8" id="KW-0472">Membrane</keyword>
<evidence type="ECO:0000256" key="4">
    <source>
        <dbReference type="ARBA" id="ARBA00022475"/>
    </source>
</evidence>
<keyword evidence="10" id="KW-1185">Reference proteome</keyword>
<evidence type="ECO:0000256" key="8">
    <source>
        <dbReference type="SAM" id="Phobius"/>
    </source>
</evidence>
<dbReference type="Proteomes" id="UP000077875">
    <property type="component" value="Chromosome"/>
</dbReference>
<dbReference type="PANTHER" id="PTHR37819:SF1">
    <property type="entry name" value="PROTEIN PSIE"/>
    <property type="match status" value="1"/>
</dbReference>
<protein>
    <recommendedName>
        <fullName evidence="3">Protein PsiE</fullName>
    </recommendedName>
</protein>
<evidence type="ECO:0000256" key="3">
    <source>
        <dbReference type="ARBA" id="ARBA00021903"/>
    </source>
</evidence>
<feature type="transmembrane region" description="Helical" evidence="8">
    <location>
        <begin position="100"/>
        <end position="119"/>
    </location>
</feature>
<dbReference type="AlphaFoldDB" id="A0A172YCA8"/>